<dbReference type="InterPro" id="IPR047084">
    <property type="entry name" value="GFAT_N"/>
</dbReference>
<evidence type="ECO:0000256" key="5">
    <source>
        <dbReference type="ARBA" id="ARBA00022490"/>
    </source>
</evidence>
<dbReference type="HAMAP" id="MF_00164">
    <property type="entry name" value="GlmS"/>
    <property type="match status" value="1"/>
</dbReference>
<keyword evidence="9" id="KW-0315">Glutamine amidotransferase</keyword>
<dbReference type="InterPro" id="IPR001347">
    <property type="entry name" value="SIS_dom"/>
</dbReference>
<dbReference type="PANTHER" id="PTHR10937:SF0">
    <property type="entry name" value="GLUTAMINE--FRUCTOSE-6-PHOSPHATE TRANSAMINASE (ISOMERIZING)"/>
    <property type="match status" value="1"/>
</dbReference>
<comment type="catalytic activity">
    <reaction evidence="1 10">
        <text>D-fructose 6-phosphate + L-glutamine = D-glucosamine 6-phosphate + L-glutamate</text>
        <dbReference type="Rhea" id="RHEA:13237"/>
        <dbReference type="ChEBI" id="CHEBI:29985"/>
        <dbReference type="ChEBI" id="CHEBI:58359"/>
        <dbReference type="ChEBI" id="CHEBI:58725"/>
        <dbReference type="ChEBI" id="CHEBI:61527"/>
        <dbReference type="EC" id="2.6.1.16"/>
    </reaction>
</comment>
<comment type="function">
    <text evidence="10">Catalyzes the first step in hexosamine metabolism, converting fructose-6P into glucosamine-6P using glutamine as a nitrogen source.</text>
</comment>
<dbReference type="InterPro" id="IPR035466">
    <property type="entry name" value="GlmS/AgaS_SIS"/>
</dbReference>
<evidence type="ECO:0000256" key="2">
    <source>
        <dbReference type="ARBA" id="ARBA00004496"/>
    </source>
</evidence>
<dbReference type="SUPFAM" id="SSF56235">
    <property type="entry name" value="N-terminal nucleophile aminohydrolases (Ntn hydrolases)"/>
    <property type="match status" value="1"/>
</dbReference>
<evidence type="ECO:0000256" key="6">
    <source>
        <dbReference type="ARBA" id="ARBA00022576"/>
    </source>
</evidence>
<evidence type="ECO:0000256" key="10">
    <source>
        <dbReference type="HAMAP-Rule" id="MF_00164"/>
    </source>
</evidence>
<dbReference type="FunFam" id="3.40.50.10490:FF:000001">
    <property type="entry name" value="Glutamine--fructose-6-phosphate aminotransferase [isomerizing]"/>
    <property type="match status" value="1"/>
</dbReference>
<feature type="initiator methionine" description="Removed" evidence="10">
    <location>
        <position position="1"/>
    </location>
</feature>
<dbReference type="EC" id="2.6.1.16" evidence="3 10"/>
<dbReference type="FunFam" id="3.60.20.10:FF:000006">
    <property type="entry name" value="Glutamine--fructose-6-phosphate aminotransferase [isomerizing]"/>
    <property type="match status" value="1"/>
</dbReference>
<comment type="caution">
    <text evidence="13">The sequence shown here is derived from an EMBL/GenBank/DDBJ whole genome shotgun (WGS) entry which is preliminary data.</text>
</comment>
<feature type="active site" description="For Fru-6P isomerization activity" evidence="10">
    <location>
        <position position="607"/>
    </location>
</feature>
<comment type="subcellular location">
    <subcellularLocation>
        <location evidence="2 10">Cytoplasm</location>
    </subcellularLocation>
</comment>
<dbReference type="GO" id="GO:0006047">
    <property type="term" value="P:UDP-N-acetylglucosamine metabolic process"/>
    <property type="evidence" value="ECO:0007669"/>
    <property type="project" value="TreeGrafter"/>
</dbReference>
<feature type="domain" description="SIS" evidence="12">
    <location>
        <begin position="461"/>
        <end position="602"/>
    </location>
</feature>
<organism evidence="13 14">
    <name type="scientific">Candidatus Sungbacteria bacterium RIFCSPHIGHO2_02_FULL_51_29</name>
    <dbReference type="NCBI Taxonomy" id="1802273"/>
    <lineage>
        <taxon>Bacteria</taxon>
        <taxon>Candidatus Sungiibacteriota</taxon>
    </lineage>
</organism>
<dbReference type="EMBL" id="MHQL01000012">
    <property type="protein sequence ID" value="OHA03556.1"/>
    <property type="molecule type" value="Genomic_DNA"/>
</dbReference>
<dbReference type="PROSITE" id="PS51464">
    <property type="entry name" value="SIS"/>
    <property type="match status" value="2"/>
</dbReference>
<accession>A0A1G2KVV6</accession>
<evidence type="ECO:0000256" key="7">
    <source>
        <dbReference type="ARBA" id="ARBA00022679"/>
    </source>
</evidence>
<feature type="active site" description="Nucleophile; for GATase activity" evidence="10">
    <location>
        <position position="2"/>
    </location>
</feature>
<evidence type="ECO:0000256" key="3">
    <source>
        <dbReference type="ARBA" id="ARBA00012916"/>
    </source>
</evidence>
<dbReference type="Pfam" id="PF01380">
    <property type="entry name" value="SIS"/>
    <property type="match status" value="2"/>
</dbReference>
<dbReference type="AlphaFoldDB" id="A0A1G2KVV6"/>
<feature type="domain" description="Glutamine amidotransferase type-2" evidence="11">
    <location>
        <begin position="2"/>
        <end position="221"/>
    </location>
</feature>
<dbReference type="Proteomes" id="UP000177811">
    <property type="component" value="Unassembled WGS sequence"/>
</dbReference>
<dbReference type="GO" id="GO:0005975">
    <property type="term" value="P:carbohydrate metabolic process"/>
    <property type="evidence" value="ECO:0007669"/>
    <property type="project" value="UniProtKB-UniRule"/>
</dbReference>
<dbReference type="NCBIfam" id="TIGR01135">
    <property type="entry name" value="glmS"/>
    <property type="match status" value="1"/>
</dbReference>
<feature type="domain" description="SIS" evidence="12">
    <location>
        <begin position="290"/>
        <end position="430"/>
    </location>
</feature>
<dbReference type="InterPro" id="IPR005855">
    <property type="entry name" value="GFAT"/>
</dbReference>
<dbReference type="CDD" id="cd00714">
    <property type="entry name" value="GFAT"/>
    <property type="match status" value="1"/>
</dbReference>
<protein>
    <recommendedName>
        <fullName evidence="4 10">Glutamine--fructose-6-phosphate aminotransferase [isomerizing]</fullName>
        <ecNumber evidence="3 10">2.6.1.16</ecNumber>
    </recommendedName>
    <alternativeName>
        <fullName evidence="10">D-fructose-6-phosphate amidotransferase</fullName>
    </alternativeName>
    <alternativeName>
        <fullName evidence="10">GFAT</fullName>
    </alternativeName>
    <alternativeName>
        <fullName evidence="10">Glucosamine-6-phosphate synthase</fullName>
    </alternativeName>
    <alternativeName>
        <fullName evidence="10">Hexosephosphate aminotransferase</fullName>
    </alternativeName>
    <alternativeName>
        <fullName evidence="10">L-glutamine--D-fructose-6-phosphate amidotransferase</fullName>
    </alternativeName>
</protein>
<dbReference type="Gene3D" id="3.40.50.10490">
    <property type="entry name" value="Glucose-6-phosphate isomerase like protein, domain 1"/>
    <property type="match status" value="2"/>
</dbReference>
<name>A0A1G2KVV6_9BACT</name>
<keyword evidence="6 10" id="KW-0032">Aminotransferase</keyword>
<dbReference type="GO" id="GO:0004360">
    <property type="term" value="F:glutamine-fructose-6-phosphate transaminase (isomerizing) activity"/>
    <property type="evidence" value="ECO:0007669"/>
    <property type="project" value="UniProtKB-UniRule"/>
</dbReference>
<evidence type="ECO:0000256" key="4">
    <source>
        <dbReference type="ARBA" id="ARBA00016090"/>
    </source>
</evidence>
<dbReference type="InterPro" id="IPR029055">
    <property type="entry name" value="Ntn_hydrolases_N"/>
</dbReference>
<evidence type="ECO:0000259" key="12">
    <source>
        <dbReference type="PROSITE" id="PS51464"/>
    </source>
</evidence>
<dbReference type="GO" id="GO:0006002">
    <property type="term" value="P:fructose 6-phosphate metabolic process"/>
    <property type="evidence" value="ECO:0007669"/>
    <property type="project" value="TreeGrafter"/>
</dbReference>
<gene>
    <name evidence="10" type="primary">glmS</name>
    <name evidence="13" type="ORF">A3C16_04700</name>
</gene>
<reference evidence="13 14" key="1">
    <citation type="journal article" date="2016" name="Nat. Commun.">
        <title>Thousands of microbial genomes shed light on interconnected biogeochemical processes in an aquifer system.</title>
        <authorList>
            <person name="Anantharaman K."/>
            <person name="Brown C.T."/>
            <person name="Hug L.A."/>
            <person name="Sharon I."/>
            <person name="Castelle C.J."/>
            <person name="Probst A.J."/>
            <person name="Thomas B.C."/>
            <person name="Singh A."/>
            <person name="Wilkins M.J."/>
            <person name="Karaoz U."/>
            <person name="Brodie E.L."/>
            <person name="Williams K.H."/>
            <person name="Hubbard S.S."/>
            <person name="Banfield J.F."/>
        </authorList>
    </citation>
    <scope>NUCLEOTIDE SEQUENCE [LARGE SCALE GENOMIC DNA]</scope>
</reference>
<dbReference type="NCBIfam" id="NF001484">
    <property type="entry name" value="PRK00331.1"/>
    <property type="match status" value="1"/>
</dbReference>
<keyword evidence="7 10" id="KW-0808">Transferase</keyword>
<dbReference type="InterPro" id="IPR017932">
    <property type="entry name" value="GATase_2_dom"/>
</dbReference>
<dbReference type="SUPFAM" id="SSF53697">
    <property type="entry name" value="SIS domain"/>
    <property type="match status" value="1"/>
</dbReference>
<evidence type="ECO:0000259" key="11">
    <source>
        <dbReference type="PROSITE" id="PS51278"/>
    </source>
</evidence>
<dbReference type="CDD" id="cd05008">
    <property type="entry name" value="SIS_GlmS_GlmD_1"/>
    <property type="match status" value="1"/>
</dbReference>
<dbReference type="GO" id="GO:0005829">
    <property type="term" value="C:cytosol"/>
    <property type="evidence" value="ECO:0007669"/>
    <property type="project" value="TreeGrafter"/>
</dbReference>
<proteinExistence type="inferred from homology"/>
<dbReference type="GO" id="GO:0006487">
    <property type="term" value="P:protein N-linked glycosylation"/>
    <property type="evidence" value="ECO:0007669"/>
    <property type="project" value="TreeGrafter"/>
</dbReference>
<dbReference type="GO" id="GO:0097367">
    <property type="term" value="F:carbohydrate derivative binding"/>
    <property type="evidence" value="ECO:0007669"/>
    <property type="project" value="InterPro"/>
</dbReference>
<evidence type="ECO:0000313" key="13">
    <source>
        <dbReference type="EMBL" id="OHA03556.1"/>
    </source>
</evidence>
<dbReference type="InterPro" id="IPR046348">
    <property type="entry name" value="SIS_dom_sf"/>
</dbReference>
<dbReference type="Pfam" id="PF13522">
    <property type="entry name" value="GATase_6"/>
    <property type="match status" value="1"/>
</dbReference>
<sequence>MCGIVGYIGARSALPILVDGIKSLEYRGYDSAGLALVTAQGVWSQRAVGRVINLEAKIGENRPESTLGLCHTRWATHGGVTEANAHPHTDCKRNIWLCHNGIIENFKELKDELKKTGHTFRSETDTEVIAHLIEEIRNKDNGLPFEEAVRVALMRLKGTYGIVALDRRDPKKLVAARNFSPLLLGLGKGEYIVASDASAVLKHTRDVVYLQDGDMAVLTPSSHTISDLKNNPRERTSIALDWSPEEAKKDGYPHFMLKEIFAQPEAIENSIRGRLIPKDGLAKLGGLAGMEEKLRVARRIIITACGTAYLAGRVGEYLFEEYASMPTRIDLASELRYRKPIFQEGDVMLVLSQSGETADTLAALAEAKQKGVLTLGIVNAVGSSIARETDAGVYQHIGPEIGVASTKAFTSQVAILALMTMLLGRSRDMSVVTGARIADDLQSIPNLIRKILQQSAHIKTIAKKYQKTKNFLYLGRKYNYPVALEGALKLKEISYAHAEGYSAGEMKHGPIAMIDKNFPSICVAPSDSVYEKNISNIQEVKARGGPVIAIATEGDKEIAELADDVIFIPPVREMLSPLLTVIPLQLFAYHFGVLRGHDVDKPRNLAKSVTVE</sequence>
<dbReference type="CDD" id="cd05009">
    <property type="entry name" value="SIS_GlmS_GlmD_2"/>
    <property type="match status" value="1"/>
</dbReference>
<keyword evidence="8" id="KW-0677">Repeat</keyword>
<dbReference type="PANTHER" id="PTHR10937">
    <property type="entry name" value="GLUCOSAMINE--FRUCTOSE-6-PHOSPHATE AMINOTRANSFERASE, ISOMERIZING"/>
    <property type="match status" value="1"/>
</dbReference>
<evidence type="ECO:0000256" key="9">
    <source>
        <dbReference type="ARBA" id="ARBA00022962"/>
    </source>
</evidence>
<evidence type="ECO:0000313" key="14">
    <source>
        <dbReference type="Proteomes" id="UP000177811"/>
    </source>
</evidence>
<dbReference type="InterPro" id="IPR035490">
    <property type="entry name" value="GlmS/FrlB_SIS"/>
</dbReference>
<dbReference type="PROSITE" id="PS51278">
    <property type="entry name" value="GATASE_TYPE_2"/>
    <property type="match status" value="1"/>
</dbReference>
<evidence type="ECO:0000256" key="1">
    <source>
        <dbReference type="ARBA" id="ARBA00001031"/>
    </source>
</evidence>
<evidence type="ECO:0000256" key="8">
    <source>
        <dbReference type="ARBA" id="ARBA00022737"/>
    </source>
</evidence>
<dbReference type="Gene3D" id="3.60.20.10">
    <property type="entry name" value="Glutamine Phosphoribosylpyrophosphate, subunit 1, domain 1"/>
    <property type="match status" value="1"/>
</dbReference>
<comment type="subunit">
    <text evidence="10">Homodimer.</text>
</comment>
<keyword evidence="5 10" id="KW-0963">Cytoplasm</keyword>